<dbReference type="InterPro" id="IPR027417">
    <property type="entry name" value="P-loop_NTPase"/>
</dbReference>
<reference evidence="2 3" key="1">
    <citation type="submission" date="2018-07" db="EMBL/GenBank/DDBJ databases">
        <title>Genome sequencing of Runella.</title>
        <authorList>
            <person name="Baek M.-G."/>
            <person name="Yi H."/>
        </authorList>
    </citation>
    <scope>NUCLEOTIDE SEQUENCE [LARGE SCALE GENOMIC DNA]</scope>
    <source>
        <strain evidence="2 3">HYN0085</strain>
        <plasmid evidence="2 3">unnamed4</plasmid>
    </source>
</reference>
<dbReference type="EMBL" id="CP030854">
    <property type="protein sequence ID" value="AXE21946.1"/>
    <property type="molecule type" value="Genomic_DNA"/>
</dbReference>
<keyword evidence="2" id="KW-0614">Plasmid</keyword>
<dbReference type="Gene3D" id="3.40.50.300">
    <property type="entry name" value="P-loop containing nucleotide triphosphate hydrolases"/>
    <property type="match status" value="1"/>
</dbReference>
<gene>
    <name evidence="2" type="ORF">DR864_29220</name>
</gene>
<feature type="domain" description="AAA+ ATPase" evidence="1">
    <location>
        <begin position="16"/>
        <end position="132"/>
    </location>
</feature>
<dbReference type="InterPro" id="IPR041682">
    <property type="entry name" value="AAA_14"/>
</dbReference>
<dbReference type="Pfam" id="PF13635">
    <property type="entry name" value="DUF4143"/>
    <property type="match status" value="1"/>
</dbReference>
<dbReference type="OrthoDB" id="9778168at2"/>
<evidence type="ECO:0000313" key="3">
    <source>
        <dbReference type="Proteomes" id="UP000251993"/>
    </source>
</evidence>
<dbReference type="Pfam" id="PF13173">
    <property type="entry name" value="AAA_14"/>
    <property type="match status" value="1"/>
</dbReference>
<dbReference type="PANTHER" id="PTHR43566:SF2">
    <property type="entry name" value="DUF4143 DOMAIN-CONTAINING PROTEIN"/>
    <property type="match status" value="1"/>
</dbReference>
<dbReference type="PANTHER" id="PTHR43566">
    <property type="entry name" value="CONSERVED PROTEIN"/>
    <property type="match status" value="1"/>
</dbReference>
<dbReference type="SUPFAM" id="SSF52540">
    <property type="entry name" value="P-loop containing nucleoside triphosphate hydrolases"/>
    <property type="match status" value="1"/>
</dbReference>
<dbReference type="CDD" id="cd00009">
    <property type="entry name" value="AAA"/>
    <property type="match status" value="1"/>
</dbReference>
<proteinExistence type="predicted"/>
<sequence>MIERSAKFHIEQSLDIFPAVGIVGARQVGKTTLAKVIGQESQKEVIYLDLEDFRDYQRIEVDPLLFFEQHQDKTIIIDEVQRMMTLFPMLRSAIDRYRVPARFILLGSASPTFLAKSTETLAGRIAYCELTPVSFREAVAFGKTLEQHWTKGGFPTALLLPKDEQWRLWQSNFLKTYVDSDLRLLGLNAQPLTISRLLRVLSTANGKMVSYTDIANVMDLALPTVKNYLDFLENSFIIRRLYPYFTNLGKRLVKTPKLYFRDSGMLHQLLNIGSYTQLLDHIEKGASWEGYVIEQITSQLHESAIPYFYRTQHGAELDLVIEMNNLIVATIEIKLSDSPSLSKGNHQAVVDLKCANNFILTFSAGDYALNSLWHVCDLNTIWKHLDKLGLLHHP</sequence>
<keyword evidence="3" id="KW-1185">Reference proteome</keyword>
<dbReference type="KEGG" id="run:DR864_29220"/>
<evidence type="ECO:0000259" key="1">
    <source>
        <dbReference type="SMART" id="SM00382"/>
    </source>
</evidence>
<accession>A0A344TTH5</accession>
<dbReference type="InterPro" id="IPR025420">
    <property type="entry name" value="DUF4143"/>
</dbReference>
<name>A0A344TTH5_9BACT</name>
<dbReference type="InterPro" id="IPR003593">
    <property type="entry name" value="AAA+_ATPase"/>
</dbReference>
<organism evidence="2 3">
    <name type="scientific">Runella rosea</name>
    <dbReference type="NCBI Taxonomy" id="2259595"/>
    <lineage>
        <taxon>Bacteria</taxon>
        <taxon>Pseudomonadati</taxon>
        <taxon>Bacteroidota</taxon>
        <taxon>Cytophagia</taxon>
        <taxon>Cytophagales</taxon>
        <taxon>Spirosomataceae</taxon>
        <taxon>Runella</taxon>
    </lineage>
</organism>
<dbReference type="AlphaFoldDB" id="A0A344TTH5"/>
<dbReference type="SMART" id="SM00382">
    <property type="entry name" value="AAA"/>
    <property type="match status" value="1"/>
</dbReference>
<dbReference type="Proteomes" id="UP000251993">
    <property type="component" value="Plasmid unnamed4"/>
</dbReference>
<evidence type="ECO:0000313" key="2">
    <source>
        <dbReference type="EMBL" id="AXE21946.1"/>
    </source>
</evidence>
<dbReference type="RefSeq" id="WP_114070686.1">
    <property type="nucleotide sequence ID" value="NZ_CP030854.1"/>
</dbReference>
<geneLocation type="plasmid" evidence="2 3">
    <name>unnamed4</name>
</geneLocation>
<protein>
    <submittedName>
        <fullName evidence="2">ATPase</fullName>
    </submittedName>
</protein>